<proteinExistence type="predicted"/>
<organism evidence="1 2">
    <name type="scientific">Dryococelus australis</name>
    <dbReference type="NCBI Taxonomy" id="614101"/>
    <lineage>
        <taxon>Eukaryota</taxon>
        <taxon>Metazoa</taxon>
        <taxon>Ecdysozoa</taxon>
        <taxon>Arthropoda</taxon>
        <taxon>Hexapoda</taxon>
        <taxon>Insecta</taxon>
        <taxon>Pterygota</taxon>
        <taxon>Neoptera</taxon>
        <taxon>Polyneoptera</taxon>
        <taxon>Phasmatodea</taxon>
        <taxon>Verophasmatodea</taxon>
        <taxon>Anareolatae</taxon>
        <taxon>Phasmatidae</taxon>
        <taxon>Eurycanthinae</taxon>
        <taxon>Dryococelus</taxon>
    </lineage>
</organism>
<accession>A0ABQ9HJE6</accession>
<reference evidence="1 2" key="1">
    <citation type="submission" date="2023-02" db="EMBL/GenBank/DDBJ databases">
        <title>LHISI_Scaffold_Assembly.</title>
        <authorList>
            <person name="Stuart O.P."/>
            <person name="Cleave R."/>
            <person name="Magrath M.J.L."/>
            <person name="Mikheyev A.S."/>
        </authorList>
    </citation>
    <scope>NUCLEOTIDE SEQUENCE [LARGE SCALE GENOMIC DNA]</scope>
    <source>
        <strain evidence="1">Daus_M_001</strain>
        <tissue evidence="1">Leg muscle</tissue>
    </source>
</reference>
<sequence length="355" mass="40295">MTIIAQDAAKIYNIFKLTEKEENDIEIIKEKFYACFSPKAYLTYERYIFNKMVQVEGQSPFDEFPTAIINQGKKCEFQELSDGLLCDKIVVGINSDTVQERLLAEGKLTFNQAVKICRATELTKQQLNSMKADSSLNLDAACKKNGRKEHMTAATFQCFRCGTSRQRRSCPAFFVKGFKKCGKLGHFAVACRSQRVMTSANLLQHYVKTLTLHRNYRVKIKLDTGAQCNVLSTSVASKCGFVYDIDLVDQPNFIMYAPRKVPYCIRDAVKHELDTMVANDTIELITEPTSAVSPMVVVHKNGKGGICIDPSDINNNLKRKHFPRQITEEISTRLHCLKYFTLLDCTKAFWQVKVS</sequence>
<dbReference type="PANTHER" id="PTHR37984">
    <property type="entry name" value="PROTEIN CBG26694"/>
    <property type="match status" value="1"/>
</dbReference>
<dbReference type="InterPro" id="IPR050951">
    <property type="entry name" value="Retrovirus_Pol_polyprotein"/>
</dbReference>
<dbReference type="InterPro" id="IPR043502">
    <property type="entry name" value="DNA/RNA_pol_sf"/>
</dbReference>
<dbReference type="PANTHER" id="PTHR37984:SF9">
    <property type="entry name" value="INTEGRASE CATALYTIC DOMAIN-CONTAINING PROTEIN"/>
    <property type="match status" value="1"/>
</dbReference>
<protein>
    <submittedName>
        <fullName evidence="1">Uncharacterized protein</fullName>
    </submittedName>
</protein>
<dbReference type="Gene3D" id="3.30.70.270">
    <property type="match status" value="1"/>
</dbReference>
<dbReference type="SUPFAM" id="SSF56672">
    <property type="entry name" value="DNA/RNA polymerases"/>
    <property type="match status" value="1"/>
</dbReference>
<evidence type="ECO:0000313" key="1">
    <source>
        <dbReference type="EMBL" id="KAJ8884063.1"/>
    </source>
</evidence>
<name>A0ABQ9HJE6_9NEOP</name>
<evidence type="ECO:0000313" key="2">
    <source>
        <dbReference type="Proteomes" id="UP001159363"/>
    </source>
</evidence>
<dbReference type="InterPro" id="IPR043128">
    <property type="entry name" value="Rev_trsase/Diguanyl_cyclase"/>
</dbReference>
<comment type="caution">
    <text evidence="1">The sequence shown here is derived from an EMBL/GenBank/DDBJ whole genome shotgun (WGS) entry which is preliminary data.</text>
</comment>
<dbReference type="Gene3D" id="3.10.10.10">
    <property type="entry name" value="HIV Type 1 Reverse Transcriptase, subunit A, domain 1"/>
    <property type="match status" value="1"/>
</dbReference>
<gene>
    <name evidence="1" type="ORF">PR048_015920</name>
</gene>
<dbReference type="EMBL" id="JARBHB010000005">
    <property type="protein sequence ID" value="KAJ8884063.1"/>
    <property type="molecule type" value="Genomic_DNA"/>
</dbReference>
<keyword evidence="2" id="KW-1185">Reference proteome</keyword>
<dbReference type="Proteomes" id="UP001159363">
    <property type="component" value="Chromosome 4"/>
</dbReference>